<accession>A0A518RH48</accession>
<proteinExistence type="inferred from homology"/>
<evidence type="ECO:0000313" key="7">
    <source>
        <dbReference type="Proteomes" id="UP000318055"/>
    </source>
</evidence>
<dbReference type="OrthoDB" id="9813056at2"/>
<dbReference type="InterPro" id="IPR058163">
    <property type="entry name" value="LysR-type_TF_proteobact-type"/>
</dbReference>
<sequence>MPLVIVISSKMRLSGRSPALMPGRILGPWAAGAIEHFGPSFHFLQHGRDAIGVPMHLPATRTLRAFIAAAQLGSLAAASARVAMSVPALSRRIASLEQELGVKLLERVPRGVILTPAGHRYLAHAEAVIDRLQVAASTLRQNAAVVRVTTIPAFATRWLLPRLPAFNARHPDIEVDVRTSFIFERMDAGEYDLAIRLAPDREMMNDPLLPVHLMPVWSAAHPRSIHCPADVLDHMILGPDHRPEFWQEWIRAFGLEDRDIVPRGIDSHLLYERVLGGVGVAIGIGPLVAGLLAEGRLKALETARLRSERSFFLVEPVAMRSRAARLFRDWLREVAMDEPACS</sequence>
<dbReference type="KEGG" id="ssua:FPZ54_12595"/>
<gene>
    <name evidence="6" type="ORF">FPZ54_12595</name>
</gene>
<evidence type="ECO:0000256" key="3">
    <source>
        <dbReference type="ARBA" id="ARBA00023125"/>
    </source>
</evidence>
<evidence type="ECO:0000259" key="5">
    <source>
        <dbReference type="PROSITE" id="PS50931"/>
    </source>
</evidence>
<evidence type="ECO:0000256" key="2">
    <source>
        <dbReference type="ARBA" id="ARBA00023015"/>
    </source>
</evidence>
<dbReference type="SUPFAM" id="SSF46785">
    <property type="entry name" value="Winged helix' DNA-binding domain"/>
    <property type="match status" value="1"/>
</dbReference>
<keyword evidence="4" id="KW-0804">Transcription</keyword>
<dbReference type="InterPro" id="IPR036388">
    <property type="entry name" value="WH-like_DNA-bd_sf"/>
</dbReference>
<dbReference type="FunFam" id="1.10.10.10:FF:000001">
    <property type="entry name" value="LysR family transcriptional regulator"/>
    <property type="match status" value="1"/>
</dbReference>
<dbReference type="Gene3D" id="1.10.10.10">
    <property type="entry name" value="Winged helix-like DNA-binding domain superfamily/Winged helix DNA-binding domain"/>
    <property type="match status" value="1"/>
</dbReference>
<evidence type="ECO:0000256" key="1">
    <source>
        <dbReference type="ARBA" id="ARBA00009437"/>
    </source>
</evidence>
<name>A0A518RH48_9SPHN</name>
<dbReference type="SUPFAM" id="SSF53850">
    <property type="entry name" value="Periplasmic binding protein-like II"/>
    <property type="match status" value="1"/>
</dbReference>
<dbReference type="AlphaFoldDB" id="A0A518RH48"/>
<evidence type="ECO:0000256" key="4">
    <source>
        <dbReference type="ARBA" id="ARBA00023163"/>
    </source>
</evidence>
<feature type="domain" description="HTH lysR-type" evidence="5">
    <location>
        <begin position="63"/>
        <end position="115"/>
    </location>
</feature>
<dbReference type="GO" id="GO:0003700">
    <property type="term" value="F:DNA-binding transcription factor activity"/>
    <property type="evidence" value="ECO:0007669"/>
    <property type="project" value="InterPro"/>
</dbReference>
<keyword evidence="3" id="KW-0238">DNA-binding</keyword>
<dbReference type="InterPro" id="IPR036390">
    <property type="entry name" value="WH_DNA-bd_sf"/>
</dbReference>
<dbReference type="Gene3D" id="3.40.190.10">
    <property type="entry name" value="Periplasmic binding protein-like II"/>
    <property type="match status" value="2"/>
</dbReference>
<dbReference type="PANTHER" id="PTHR30537:SF79">
    <property type="entry name" value="TRANSCRIPTIONAL REGULATOR-RELATED"/>
    <property type="match status" value="1"/>
</dbReference>
<dbReference type="Proteomes" id="UP000318055">
    <property type="component" value="Chromosome"/>
</dbReference>
<dbReference type="InterPro" id="IPR005119">
    <property type="entry name" value="LysR_subst-bd"/>
</dbReference>
<dbReference type="EMBL" id="CP042239">
    <property type="protein sequence ID" value="QDX26766.1"/>
    <property type="molecule type" value="Genomic_DNA"/>
</dbReference>
<reference evidence="6 7" key="1">
    <citation type="submission" date="2019-07" db="EMBL/GenBank/DDBJ databases">
        <title>Sphingomonas alkalisoli sp. nov., isolated from rhizosphere soil of Suaedae salsa.</title>
        <authorList>
            <person name="Zhang H."/>
            <person name="Xu L."/>
            <person name="Zhang J.-X."/>
            <person name="Sun J.-Q."/>
        </authorList>
    </citation>
    <scope>NUCLEOTIDE SEQUENCE [LARGE SCALE GENOMIC DNA]</scope>
    <source>
        <strain evidence="6 7">XS-10</strain>
    </source>
</reference>
<dbReference type="Pfam" id="PF03466">
    <property type="entry name" value="LysR_substrate"/>
    <property type="match status" value="1"/>
</dbReference>
<dbReference type="GO" id="GO:0006351">
    <property type="term" value="P:DNA-templated transcription"/>
    <property type="evidence" value="ECO:0007669"/>
    <property type="project" value="TreeGrafter"/>
</dbReference>
<dbReference type="InterPro" id="IPR000847">
    <property type="entry name" value="LysR_HTH_N"/>
</dbReference>
<dbReference type="PANTHER" id="PTHR30537">
    <property type="entry name" value="HTH-TYPE TRANSCRIPTIONAL REGULATOR"/>
    <property type="match status" value="1"/>
</dbReference>
<dbReference type="RefSeq" id="WP_145847690.1">
    <property type="nucleotide sequence ID" value="NZ_CP042239.1"/>
</dbReference>
<protein>
    <submittedName>
        <fullName evidence="6">LysR family transcriptional regulator</fullName>
    </submittedName>
</protein>
<dbReference type="PROSITE" id="PS50931">
    <property type="entry name" value="HTH_LYSR"/>
    <property type="match status" value="1"/>
</dbReference>
<evidence type="ECO:0000313" key="6">
    <source>
        <dbReference type="EMBL" id="QDX26766.1"/>
    </source>
</evidence>
<keyword evidence="7" id="KW-1185">Reference proteome</keyword>
<comment type="similarity">
    <text evidence="1">Belongs to the LysR transcriptional regulatory family.</text>
</comment>
<keyword evidence="2" id="KW-0805">Transcription regulation</keyword>
<organism evidence="6 7">
    <name type="scientific">Sphingomonas suaedae</name>
    <dbReference type="NCBI Taxonomy" id="2599297"/>
    <lineage>
        <taxon>Bacteria</taxon>
        <taxon>Pseudomonadati</taxon>
        <taxon>Pseudomonadota</taxon>
        <taxon>Alphaproteobacteria</taxon>
        <taxon>Sphingomonadales</taxon>
        <taxon>Sphingomonadaceae</taxon>
        <taxon>Sphingomonas</taxon>
    </lineage>
</organism>
<dbReference type="Pfam" id="PF00126">
    <property type="entry name" value="HTH_1"/>
    <property type="match status" value="1"/>
</dbReference>
<dbReference type="GO" id="GO:0043565">
    <property type="term" value="F:sequence-specific DNA binding"/>
    <property type="evidence" value="ECO:0007669"/>
    <property type="project" value="TreeGrafter"/>
</dbReference>